<evidence type="ECO:0000313" key="2">
    <source>
        <dbReference type="EMBL" id="RSC04558.1"/>
    </source>
</evidence>
<comment type="caution">
    <text evidence="2">The sequence shown here is derived from an EMBL/GenBank/DDBJ whole genome shotgun (WGS) entry which is preliminary data.</text>
</comment>
<dbReference type="EMBL" id="RKIO01000004">
    <property type="protein sequence ID" value="RSC04558.1"/>
    <property type="molecule type" value="Genomic_DNA"/>
</dbReference>
<proteinExistence type="predicted"/>
<accession>A0A427NP94</accession>
<gene>
    <name evidence="2" type="ORF">EGT41_35690</name>
</gene>
<organism evidence="2 3">
    <name type="scientific">Burkholderia cenocepacia</name>
    <dbReference type="NCBI Taxonomy" id="95486"/>
    <lineage>
        <taxon>Bacteria</taxon>
        <taxon>Pseudomonadati</taxon>
        <taxon>Pseudomonadota</taxon>
        <taxon>Betaproteobacteria</taxon>
        <taxon>Burkholderiales</taxon>
        <taxon>Burkholderiaceae</taxon>
        <taxon>Burkholderia</taxon>
        <taxon>Burkholderia cepacia complex</taxon>
    </lineage>
</organism>
<reference evidence="3" key="1">
    <citation type="submission" date="2018-11" db="EMBL/GenBank/DDBJ databases">
        <title>FDA dAtabase for Regulatory Grade micrObial Sequences (FDA-ARGOS): Supporting development and validation of Infectious Disease Dx tests.</title>
        <authorList>
            <person name="Goldberg B."/>
            <person name="Campos J."/>
            <person name="Tallon L."/>
            <person name="Sadzewicz L."/>
            <person name="Zhao X."/>
            <person name="Vavikolanu K."/>
            <person name="Mehta A."/>
            <person name="Aluvathingal J."/>
            <person name="Nadendla S."/>
            <person name="Geyer C."/>
            <person name="Nandy P."/>
            <person name="Yan Y."/>
            <person name="Sichtig H."/>
        </authorList>
    </citation>
    <scope>NUCLEOTIDE SEQUENCE [LARGE SCALE GENOMIC DNA]</scope>
    <source>
        <strain evidence="3">FDAARGOS_544</strain>
    </source>
</reference>
<protein>
    <submittedName>
        <fullName evidence="2">Uncharacterized protein</fullName>
    </submittedName>
</protein>
<feature type="region of interest" description="Disordered" evidence="1">
    <location>
        <begin position="26"/>
        <end position="82"/>
    </location>
</feature>
<evidence type="ECO:0000256" key="1">
    <source>
        <dbReference type="SAM" id="MobiDB-lite"/>
    </source>
</evidence>
<dbReference type="AlphaFoldDB" id="A0A427NP94"/>
<dbReference type="Proteomes" id="UP000272140">
    <property type="component" value="Unassembled WGS sequence"/>
</dbReference>
<name>A0A427NP94_9BURK</name>
<evidence type="ECO:0000313" key="3">
    <source>
        <dbReference type="Proteomes" id="UP000272140"/>
    </source>
</evidence>
<sequence>MKRSASIYRIRPIDDCAGIGIKGESARMREAERTRSRRGFQGMPTGRQRPRVGVEPEAVEMSDPGCGNLSVMPRTARRVEEK</sequence>